<dbReference type="InterPro" id="IPR004843">
    <property type="entry name" value="Calcineurin-like_PHP"/>
</dbReference>
<dbReference type="RefSeq" id="WP_272086765.1">
    <property type="nucleotide sequence ID" value="NZ_JAQNDL010000001.1"/>
</dbReference>
<comment type="caution">
    <text evidence="6">The sequence shown here is derived from an EMBL/GenBank/DDBJ whole genome shotgun (WGS) entry which is preliminary data.</text>
</comment>
<dbReference type="EMBL" id="JAQNDL010000001">
    <property type="protein sequence ID" value="MDC0718286.1"/>
    <property type="molecule type" value="Genomic_DNA"/>
</dbReference>
<accession>A0ABT5DXD1</accession>
<dbReference type="Pfam" id="PF00149">
    <property type="entry name" value="Metallophos"/>
    <property type="match status" value="1"/>
</dbReference>
<reference evidence="6 7" key="1">
    <citation type="submission" date="2022-11" db="EMBL/GenBank/DDBJ databases">
        <title>Minimal conservation of predation-associated metabolite biosynthetic gene clusters underscores biosynthetic potential of Myxococcota including descriptions for ten novel species: Archangium lansinium sp. nov., Myxococcus landrumus sp. nov., Nannocystis bai.</title>
        <authorList>
            <person name="Ahearne A."/>
            <person name="Stevens C."/>
            <person name="Dowd S."/>
        </authorList>
    </citation>
    <scope>NUCLEOTIDE SEQUENCE [LARGE SCALE GENOMIC DNA]</scope>
    <source>
        <strain evidence="6 7">BB15-2</strain>
    </source>
</reference>
<evidence type="ECO:0000313" key="6">
    <source>
        <dbReference type="EMBL" id="MDC0718286.1"/>
    </source>
</evidence>
<gene>
    <name evidence="6" type="ORF">POL25_15370</name>
</gene>
<dbReference type="InterPro" id="IPR042283">
    <property type="entry name" value="GpdQ_catalytic"/>
</dbReference>
<dbReference type="InterPro" id="IPR042281">
    <property type="entry name" value="GpdQ_beta-strand"/>
</dbReference>
<dbReference type="PANTHER" id="PTHR42988">
    <property type="entry name" value="PHOSPHOHYDROLASE"/>
    <property type="match status" value="1"/>
</dbReference>
<sequence length="282" mass="31209">MLIAQISDTHIGAPGRDDLLRTSWHLARAVAHLNRRERRPDLVVITGDLVDHGEVGEYEHLRELLAPLRMPVFLLPGNHDDRHNLRRAFADHAYLQREGPYLNYVVDDWPVRLVALDTLVPGQPGGRLCDGQLAWLADRLAEAPARPTVIAMHHPPFSSGVAVLDAFGLAGSDALAAVLRRHPQVERVLCGHLHRPIVRRFAGTVACTCPSTAHQVALDLPPADRLAFVMEPPACMLHLWLGEEEGTITHLSPIADERPLWVMHDGEGWVRGSRPPAGFHPT</sequence>
<evidence type="ECO:0000256" key="4">
    <source>
        <dbReference type="ARBA" id="ARBA00025742"/>
    </source>
</evidence>
<dbReference type="InterPro" id="IPR029052">
    <property type="entry name" value="Metallo-depent_PP-like"/>
</dbReference>
<dbReference type="CDD" id="cd07402">
    <property type="entry name" value="MPP_GpdQ"/>
    <property type="match status" value="1"/>
</dbReference>
<dbReference type="Gene3D" id="3.30.750.180">
    <property type="entry name" value="GpdQ, beta-strand dimerisation domain"/>
    <property type="match status" value="1"/>
</dbReference>
<evidence type="ECO:0000313" key="7">
    <source>
        <dbReference type="Proteomes" id="UP001221686"/>
    </source>
</evidence>
<dbReference type="InterPro" id="IPR026575">
    <property type="entry name" value="GpdQ/CpdA-like"/>
</dbReference>
<dbReference type="Proteomes" id="UP001221686">
    <property type="component" value="Unassembled WGS sequence"/>
</dbReference>
<keyword evidence="7" id="KW-1185">Reference proteome</keyword>
<keyword evidence="3" id="KW-0408">Iron</keyword>
<keyword evidence="2" id="KW-0378">Hydrolase</keyword>
<protein>
    <submittedName>
        <fullName evidence="6">Phosphodiesterase</fullName>
    </submittedName>
</protein>
<organism evidence="6 7">
    <name type="scientific">Nannocystis bainbridge</name>
    <dbReference type="NCBI Taxonomy" id="2995303"/>
    <lineage>
        <taxon>Bacteria</taxon>
        <taxon>Pseudomonadati</taxon>
        <taxon>Myxococcota</taxon>
        <taxon>Polyangia</taxon>
        <taxon>Nannocystales</taxon>
        <taxon>Nannocystaceae</taxon>
        <taxon>Nannocystis</taxon>
    </lineage>
</organism>
<evidence type="ECO:0000259" key="5">
    <source>
        <dbReference type="Pfam" id="PF00149"/>
    </source>
</evidence>
<dbReference type="PANTHER" id="PTHR42988:SF2">
    <property type="entry name" value="CYCLIC NUCLEOTIDE PHOSPHODIESTERASE CBUA0032-RELATED"/>
    <property type="match status" value="1"/>
</dbReference>
<comment type="similarity">
    <text evidence="4">Belongs to the cyclic nucleotide phosphodiesterase class-III family.</text>
</comment>
<dbReference type="Gene3D" id="3.60.21.40">
    <property type="entry name" value="GpdQ, catalytic alpha/beta sandwich domain"/>
    <property type="match status" value="1"/>
</dbReference>
<evidence type="ECO:0000256" key="3">
    <source>
        <dbReference type="ARBA" id="ARBA00023004"/>
    </source>
</evidence>
<evidence type="ECO:0000256" key="1">
    <source>
        <dbReference type="ARBA" id="ARBA00022723"/>
    </source>
</evidence>
<dbReference type="InterPro" id="IPR050884">
    <property type="entry name" value="CNP_phosphodiesterase-III"/>
</dbReference>
<feature type="domain" description="Calcineurin-like phosphoesterase" evidence="5">
    <location>
        <begin position="1"/>
        <end position="196"/>
    </location>
</feature>
<keyword evidence="1" id="KW-0479">Metal-binding</keyword>
<evidence type="ECO:0000256" key="2">
    <source>
        <dbReference type="ARBA" id="ARBA00022801"/>
    </source>
</evidence>
<dbReference type="SUPFAM" id="SSF56300">
    <property type="entry name" value="Metallo-dependent phosphatases"/>
    <property type="match status" value="1"/>
</dbReference>
<proteinExistence type="inferred from homology"/>
<name>A0ABT5DXD1_9BACT</name>